<dbReference type="RefSeq" id="XP_046600904.1">
    <property type="nucleotide sequence ID" value="XM_046744948.1"/>
</dbReference>
<dbReference type="GeneID" id="124295332"/>
<proteinExistence type="predicted"/>
<sequence length="558" mass="62286">MPKRNRGQDLYAAREKEIGAAYREQKNKLTSLAYVEFKRQYWKKFKSAAAHEPQPGPSSRPDPAPGPADPDTPGDTYPDLSPGTWDDLLEFLVPKGVPFSNMEVDEQNVQQEGSVPGVPARGGSGGGPAIVSLPRSMDADGWKMSFHKSRVMFSYAYANVNLSTAFTNSDVMTTPLTYIPVDFLPFYLSPSEYDNMPPFAKVTNVWCRVRIIGVRSGFDTGATNSSTATAEYCPILMTAVGLNNKIDNLNMSYNTVATSPMVPTGTGALDSDLIHRKYYDSVASSVQCVPRSSSYYACQYWNKESHEPTDAGNKLQPHTGKMFRLDKVVDLHLLNSAIGEQVIEYSYKPRSGFINRPKTSFVPWQRMGEQSRNQFGGFKHLTQWNKQLGQLEMVHNDTTAACFNVATNRPLYSYNQNIETYGTFSTRDDWITEGLPQPQVHIGMQAILQLNPSTESTTFLNAAVYYHIDCGCDIVGDNSSIWTNGRAATHHINERWFTHGTQHYQQPVVNSASFKYSTDGIKSLINNRIESDASGSFARLIRDKGVFERLKEMSVAHE</sequence>
<dbReference type="InterPro" id="IPR016184">
    <property type="entry name" value="Capsid/spike_ssDNA_virus"/>
</dbReference>
<gene>
    <name evidence="3 4" type="primary">LOC124295332</name>
</gene>
<name>A0ABM3GKV6_NEOLC</name>
<evidence type="ECO:0000313" key="3">
    <source>
        <dbReference type="RefSeq" id="XP_046600903.1"/>
    </source>
</evidence>
<protein>
    <submittedName>
        <fullName evidence="3 4">Uncharacterized protein LOC124295332</fullName>
    </submittedName>
</protein>
<accession>A0ABM3GKV6</accession>
<evidence type="ECO:0000313" key="2">
    <source>
        <dbReference type="Proteomes" id="UP000829291"/>
    </source>
</evidence>
<dbReference type="RefSeq" id="XP_046600903.1">
    <property type="nucleotide sequence ID" value="XM_046744947.1"/>
</dbReference>
<dbReference type="InterPro" id="IPR003433">
    <property type="entry name" value="Capsid_VP4_densovirus"/>
</dbReference>
<organism evidence="2 3">
    <name type="scientific">Neodiprion lecontei</name>
    <name type="common">Redheaded pine sawfly</name>
    <dbReference type="NCBI Taxonomy" id="441921"/>
    <lineage>
        <taxon>Eukaryota</taxon>
        <taxon>Metazoa</taxon>
        <taxon>Ecdysozoa</taxon>
        <taxon>Arthropoda</taxon>
        <taxon>Hexapoda</taxon>
        <taxon>Insecta</taxon>
        <taxon>Pterygota</taxon>
        <taxon>Neoptera</taxon>
        <taxon>Endopterygota</taxon>
        <taxon>Hymenoptera</taxon>
        <taxon>Tenthredinoidea</taxon>
        <taxon>Diprionidae</taxon>
        <taxon>Diprioninae</taxon>
        <taxon>Neodiprion</taxon>
    </lineage>
</organism>
<feature type="region of interest" description="Disordered" evidence="1">
    <location>
        <begin position="46"/>
        <end position="80"/>
    </location>
</feature>
<evidence type="ECO:0000256" key="1">
    <source>
        <dbReference type="SAM" id="MobiDB-lite"/>
    </source>
</evidence>
<dbReference type="Pfam" id="PF02336">
    <property type="entry name" value="Denso_VP4"/>
    <property type="match status" value="1"/>
</dbReference>
<dbReference type="Proteomes" id="UP000829291">
    <property type="component" value="Chromosome 7"/>
</dbReference>
<dbReference type="SUPFAM" id="SSF88645">
    <property type="entry name" value="ssDNA viruses"/>
    <property type="match status" value="1"/>
</dbReference>
<evidence type="ECO:0000313" key="4">
    <source>
        <dbReference type="RefSeq" id="XP_046600904.1"/>
    </source>
</evidence>
<keyword evidence="2" id="KW-1185">Reference proteome</keyword>
<feature type="compositionally biased region" description="Pro residues" evidence="1">
    <location>
        <begin position="54"/>
        <end position="70"/>
    </location>
</feature>
<reference evidence="3 4" key="1">
    <citation type="submission" date="2025-05" db="UniProtKB">
        <authorList>
            <consortium name="RefSeq"/>
        </authorList>
    </citation>
    <scope>IDENTIFICATION</scope>
    <source>
        <tissue evidence="3 4">Thorax and Abdomen</tissue>
    </source>
</reference>